<dbReference type="EMBL" id="FONN01000012">
    <property type="protein sequence ID" value="SFF04400.1"/>
    <property type="molecule type" value="Genomic_DNA"/>
</dbReference>
<evidence type="ECO:0000313" key="2">
    <source>
        <dbReference type="EMBL" id="SFF04400.1"/>
    </source>
</evidence>
<keyword evidence="1" id="KW-0812">Transmembrane</keyword>
<organism evidence="2 3">
    <name type="scientific">Paenibacillus algorifonticola</name>
    <dbReference type="NCBI Taxonomy" id="684063"/>
    <lineage>
        <taxon>Bacteria</taxon>
        <taxon>Bacillati</taxon>
        <taxon>Bacillota</taxon>
        <taxon>Bacilli</taxon>
        <taxon>Bacillales</taxon>
        <taxon>Paenibacillaceae</taxon>
        <taxon>Paenibacillus</taxon>
    </lineage>
</organism>
<reference evidence="3" key="1">
    <citation type="submission" date="2016-10" db="EMBL/GenBank/DDBJ databases">
        <authorList>
            <person name="Varghese N."/>
            <person name="Submissions S."/>
        </authorList>
    </citation>
    <scope>NUCLEOTIDE SEQUENCE [LARGE SCALE GENOMIC DNA]</scope>
    <source>
        <strain evidence="3">CGMCC 1.10223</strain>
    </source>
</reference>
<dbReference type="OrthoDB" id="2628043at2"/>
<keyword evidence="1" id="KW-0472">Membrane</keyword>
<keyword evidence="3" id="KW-1185">Reference proteome</keyword>
<protein>
    <submittedName>
        <fullName evidence="2">Uncharacterized protein</fullName>
    </submittedName>
</protein>
<evidence type="ECO:0000256" key="1">
    <source>
        <dbReference type="SAM" id="Phobius"/>
    </source>
</evidence>
<sequence length="77" mass="8993">MAEKMIVVISSYLLMTFYNLATIKKMVLRDKIAYGVTVFVTIYLCIEYIGGFGMPFLHDLASWLFKDFAHRIIEYLD</sequence>
<proteinExistence type="predicted"/>
<feature type="transmembrane region" description="Helical" evidence="1">
    <location>
        <begin position="32"/>
        <end position="57"/>
    </location>
</feature>
<gene>
    <name evidence="2" type="ORF">SAMN04487969_11257</name>
</gene>
<accession>A0A1I2FIF5</accession>
<name>A0A1I2FIF5_9BACL</name>
<keyword evidence="1" id="KW-1133">Transmembrane helix</keyword>
<dbReference type="RefSeq" id="WP_046232345.1">
    <property type="nucleotide sequence ID" value="NZ_FONN01000012.1"/>
</dbReference>
<evidence type="ECO:0000313" key="3">
    <source>
        <dbReference type="Proteomes" id="UP000183410"/>
    </source>
</evidence>
<dbReference type="AlphaFoldDB" id="A0A1I2FIF5"/>
<feature type="transmembrane region" description="Helical" evidence="1">
    <location>
        <begin position="6"/>
        <end position="23"/>
    </location>
</feature>
<dbReference type="Proteomes" id="UP000183410">
    <property type="component" value="Unassembled WGS sequence"/>
</dbReference>